<dbReference type="InterPro" id="IPR008848">
    <property type="entry name" value="Plasmid_regulator_arc"/>
</dbReference>
<evidence type="ECO:0000313" key="1">
    <source>
        <dbReference type="EMBL" id="QXJ32998.1"/>
    </source>
</evidence>
<name>A0A8F5GX95_9CREN</name>
<dbReference type="EMBL" id="CP077715">
    <property type="protein sequence ID" value="QXJ32998.1"/>
    <property type="molecule type" value="Genomic_DNA"/>
</dbReference>
<dbReference type="InterPro" id="IPR036388">
    <property type="entry name" value="WH-like_DNA-bd_sf"/>
</dbReference>
<proteinExistence type="predicted"/>
<evidence type="ECO:0000313" key="2">
    <source>
        <dbReference type="Proteomes" id="UP000693941"/>
    </source>
</evidence>
<accession>A0A8F5GX95</accession>
<dbReference type="AlphaFoldDB" id="A0A8F5GX95"/>
<dbReference type="Pfam" id="PF05584">
    <property type="entry name" value="Sulfolobus_pRN"/>
    <property type="match status" value="1"/>
</dbReference>
<organism evidence="1 2">
    <name type="scientific">Saccharolobus shibatae</name>
    <dbReference type="NCBI Taxonomy" id="2286"/>
    <lineage>
        <taxon>Archaea</taxon>
        <taxon>Thermoproteota</taxon>
        <taxon>Thermoprotei</taxon>
        <taxon>Sulfolobales</taxon>
        <taxon>Sulfolobaceae</taxon>
        <taxon>Saccharolobus</taxon>
    </lineage>
</organism>
<protein>
    <submittedName>
        <fullName evidence="1">Uncharacterized protein</fullName>
    </submittedName>
</protein>
<sequence length="41" mass="4624">MGYAGKITNETRILLVLAKKHCCSLEELSEYTKIPSNELKV</sequence>
<gene>
    <name evidence="1" type="ORF">J5U21_02658</name>
</gene>
<reference evidence="1" key="1">
    <citation type="journal article" date="2021" name="Environ. Microbiol.">
        <title>New insights into the diversity and evolution of the archaeal mobilome from three complete genomes of Saccharolobus shibatae.</title>
        <authorList>
            <person name="Medvedeva S."/>
            <person name="Brandt D."/>
            <person name="Cvirkaite-Krupovic V."/>
            <person name="Liu Y."/>
            <person name="Severinov K."/>
            <person name="Ishino S."/>
            <person name="Ishino Y."/>
            <person name="Prangishvili D."/>
            <person name="Kalinowski J."/>
            <person name="Krupovic M."/>
        </authorList>
    </citation>
    <scope>NUCLEOTIDE SEQUENCE</scope>
    <source>
        <strain evidence="1">BEU9</strain>
    </source>
</reference>
<dbReference type="Gene3D" id="1.10.10.10">
    <property type="entry name" value="Winged helix-like DNA-binding domain superfamily/Winged helix DNA-binding domain"/>
    <property type="match status" value="1"/>
</dbReference>
<dbReference type="Proteomes" id="UP000693941">
    <property type="component" value="Chromosome"/>
</dbReference>